<name>A0A1I4WPJ6_9PROT</name>
<evidence type="ECO:0000313" key="2">
    <source>
        <dbReference type="Proteomes" id="UP000183287"/>
    </source>
</evidence>
<dbReference type="RefSeq" id="WP_074907280.1">
    <property type="nucleotide sequence ID" value="NZ_FOUB01000115.1"/>
</dbReference>
<keyword evidence="2" id="KW-1185">Reference proteome</keyword>
<sequence length="62" mass="7095">MGLLVAVLFQEAMGRGQSYLRRLEQYQKTVAVLNVLGNHPVSTKSNFLRLKYDINASEEIRK</sequence>
<proteinExistence type="predicted"/>
<organism evidence="1 2">
    <name type="scientific">Nitrosomonas communis</name>
    <dbReference type="NCBI Taxonomy" id="44574"/>
    <lineage>
        <taxon>Bacteria</taxon>
        <taxon>Pseudomonadati</taxon>
        <taxon>Pseudomonadota</taxon>
        <taxon>Betaproteobacteria</taxon>
        <taxon>Nitrosomonadales</taxon>
        <taxon>Nitrosomonadaceae</taxon>
        <taxon>Nitrosomonas</taxon>
    </lineage>
</organism>
<evidence type="ECO:0000313" key="1">
    <source>
        <dbReference type="EMBL" id="SFN15050.1"/>
    </source>
</evidence>
<dbReference type="EMBL" id="FOUB01000115">
    <property type="protein sequence ID" value="SFN15050.1"/>
    <property type="molecule type" value="Genomic_DNA"/>
</dbReference>
<gene>
    <name evidence="1" type="ORF">SAMN05421863_11151</name>
</gene>
<protein>
    <submittedName>
        <fullName evidence="1">Uncharacterized protein</fullName>
    </submittedName>
</protein>
<accession>A0A1I4WPJ6</accession>
<reference evidence="2" key="1">
    <citation type="submission" date="2016-10" db="EMBL/GenBank/DDBJ databases">
        <authorList>
            <person name="Varghese N."/>
            <person name="Submissions S."/>
        </authorList>
    </citation>
    <scope>NUCLEOTIDE SEQUENCE [LARGE SCALE GENOMIC DNA]</scope>
    <source>
        <strain evidence="2">Nm44</strain>
    </source>
</reference>
<dbReference type="Proteomes" id="UP000183287">
    <property type="component" value="Unassembled WGS sequence"/>
</dbReference>
<dbReference type="AlphaFoldDB" id="A0A1I4WPJ6"/>